<gene>
    <name evidence="8" type="primary">mntP</name>
    <name evidence="9" type="ordered locus">Desaci_4641</name>
</gene>
<keyword evidence="7 8" id="KW-0464">Manganese</keyword>
<keyword evidence="10" id="KW-1185">Reference proteome</keyword>
<evidence type="ECO:0000256" key="1">
    <source>
        <dbReference type="ARBA" id="ARBA00022448"/>
    </source>
</evidence>
<keyword evidence="5 8" id="KW-0406">Ion transport</keyword>
<feature type="transmembrane region" description="Helical" evidence="8">
    <location>
        <begin position="6"/>
        <end position="26"/>
    </location>
</feature>
<evidence type="ECO:0000256" key="5">
    <source>
        <dbReference type="ARBA" id="ARBA00023065"/>
    </source>
</evidence>
<dbReference type="EMBL" id="CP003639">
    <property type="protein sequence ID" value="AFM43476.1"/>
    <property type="molecule type" value="Genomic_DNA"/>
</dbReference>
<dbReference type="HAMAP" id="MF_01521">
    <property type="entry name" value="MntP_pump"/>
    <property type="match status" value="1"/>
</dbReference>
<protein>
    <recommendedName>
        <fullName evidence="8">Putative manganese efflux pump MntP</fullName>
    </recommendedName>
</protein>
<keyword evidence="4 8" id="KW-1133">Transmembrane helix</keyword>
<evidence type="ECO:0000256" key="4">
    <source>
        <dbReference type="ARBA" id="ARBA00022989"/>
    </source>
</evidence>
<evidence type="ECO:0000256" key="7">
    <source>
        <dbReference type="ARBA" id="ARBA00023211"/>
    </source>
</evidence>
<dbReference type="HOGENOM" id="CLU_096410_1_1_9"/>
<dbReference type="InterPro" id="IPR003810">
    <property type="entry name" value="Mntp/YtaF"/>
</dbReference>
<comment type="subcellular location">
    <subcellularLocation>
        <location evidence="8">Cell membrane</location>
        <topology evidence="8">Multi-pass membrane protein</topology>
    </subcellularLocation>
</comment>
<dbReference type="PANTHER" id="PTHR35529">
    <property type="entry name" value="MANGANESE EFFLUX PUMP MNTP-RELATED"/>
    <property type="match status" value="1"/>
</dbReference>
<dbReference type="eggNOG" id="COG1971">
    <property type="taxonomic scope" value="Bacteria"/>
</dbReference>
<dbReference type="GO" id="GO:0005886">
    <property type="term" value="C:plasma membrane"/>
    <property type="evidence" value="ECO:0007669"/>
    <property type="project" value="UniProtKB-SubCell"/>
</dbReference>
<organism evidence="9 10">
    <name type="scientific">Desulfosporosinus acidiphilus (strain DSM 22704 / JCM 16185 / SJ4)</name>
    <dbReference type="NCBI Taxonomy" id="646529"/>
    <lineage>
        <taxon>Bacteria</taxon>
        <taxon>Bacillati</taxon>
        <taxon>Bacillota</taxon>
        <taxon>Clostridia</taxon>
        <taxon>Eubacteriales</taxon>
        <taxon>Desulfitobacteriaceae</taxon>
        <taxon>Desulfosporosinus</taxon>
    </lineage>
</organism>
<evidence type="ECO:0000256" key="8">
    <source>
        <dbReference type="HAMAP-Rule" id="MF_01521"/>
    </source>
</evidence>
<dbReference type="Pfam" id="PF02659">
    <property type="entry name" value="Mntp"/>
    <property type="match status" value="1"/>
</dbReference>
<dbReference type="Proteomes" id="UP000002892">
    <property type="component" value="Chromosome"/>
</dbReference>
<proteinExistence type="inferred from homology"/>
<feature type="transmembrane region" description="Helical" evidence="8">
    <location>
        <begin position="33"/>
        <end position="56"/>
    </location>
</feature>
<name>I4DCF2_DESAJ</name>
<evidence type="ECO:0000256" key="2">
    <source>
        <dbReference type="ARBA" id="ARBA00022475"/>
    </source>
</evidence>
<dbReference type="STRING" id="646529.Desaci_4641"/>
<evidence type="ECO:0000313" key="10">
    <source>
        <dbReference type="Proteomes" id="UP000002892"/>
    </source>
</evidence>
<evidence type="ECO:0000313" key="9">
    <source>
        <dbReference type="EMBL" id="AFM43476.1"/>
    </source>
</evidence>
<sequence>MNLAWVIAVAIALGTDAFSLSLAIGLSGIRKGLMLKLIIVVAAFHVLMPLGGMILGQALGAILGQFASWIGAVIIIGLGGHVFYKVYRPTVERFSFAEAKRAMLQRKLFRDISYKGWSLYVLAASVSLDALTVGFSLGTFGFNILISVMVMGLIAGLMTGLGLFLGRIIGTRLGDKAELLGGIALFLIGVKLLF</sequence>
<keyword evidence="6 8" id="KW-0472">Membrane</keyword>
<evidence type="ECO:0000256" key="6">
    <source>
        <dbReference type="ARBA" id="ARBA00023136"/>
    </source>
</evidence>
<dbReference type="OrthoDB" id="1679700at2"/>
<keyword evidence="1 8" id="KW-0813">Transport</keyword>
<dbReference type="AlphaFoldDB" id="I4DCF2"/>
<dbReference type="GO" id="GO:0005384">
    <property type="term" value="F:manganese ion transmembrane transporter activity"/>
    <property type="evidence" value="ECO:0007669"/>
    <property type="project" value="UniProtKB-UniRule"/>
</dbReference>
<feature type="transmembrane region" description="Helical" evidence="8">
    <location>
        <begin position="117"/>
        <end position="138"/>
    </location>
</feature>
<feature type="transmembrane region" description="Helical" evidence="8">
    <location>
        <begin position="144"/>
        <end position="165"/>
    </location>
</feature>
<dbReference type="InterPro" id="IPR022929">
    <property type="entry name" value="Put_MntP"/>
</dbReference>
<comment type="similarity">
    <text evidence="8">Belongs to the MntP (TC 9.B.29) family.</text>
</comment>
<reference evidence="9 10" key="1">
    <citation type="journal article" date="2012" name="J. Bacteriol.">
        <title>Complete genome sequences of Desulfosporosinus orientis DSM765T, Desulfosporosinus youngiae DSM17734T, Desulfosporosinus meridiei DSM13257T, and Desulfosporosinus acidiphilus DSM22704T.</title>
        <authorList>
            <person name="Pester M."/>
            <person name="Brambilla E."/>
            <person name="Alazard D."/>
            <person name="Rattei T."/>
            <person name="Weinmaier T."/>
            <person name="Han J."/>
            <person name="Lucas S."/>
            <person name="Lapidus A."/>
            <person name="Cheng J.F."/>
            <person name="Goodwin L."/>
            <person name="Pitluck S."/>
            <person name="Peters L."/>
            <person name="Ovchinnikova G."/>
            <person name="Teshima H."/>
            <person name="Detter J.C."/>
            <person name="Han C.S."/>
            <person name="Tapia R."/>
            <person name="Land M.L."/>
            <person name="Hauser L."/>
            <person name="Kyrpides N.C."/>
            <person name="Ivanova N.N."/>
            <person name="Pagani I."/>
            <person name="Huntmann M."/>
            <person name="Wei C.L."/>
            <person name="Davenport K.W."/>
            <person name="Daligault H."/>
            <person name="Chain P.S."/>
            <person name="Chen A."/>
            <person name="Mavromatis K."/>
            <person name="Markowitz V."/>
            <person name="Szeto E."/>
            <person name="Mikhailova N."/>
            <person name="Pati A."/>
            <person name="Wagner M."/>
            <person name="Woyke T."/>
            <person name="Ollivier B."/>
            <person name="Klenk H.P."/>
            <person name="Spring S."/>
            <person name="Loy A."/>
        </authorList>
    </citation>
    <scope>NUCLEOTIDE SEQUENCE [LARGE SCALE GENOMIC DNA]</scope>
    <source>
        <strain evidence="10">DSM 22704 / JCM 16185 / SJ4</strain>
    </source>
</reference>
<keyword evidence="2 8" id="KW-1003">Cell membrane</keyword>
<dbReference type="RefSeq" id="WP_014829456.1">
    <property type="nucleotide sequence ID" value="NC_018068.1"/>
</dbReference>
<feature type="transmembrane region" description="Helical" evidence="8">
    <location>
        <begin position="62"/>
        <end position="84"/>
    </location>
</feature>
<evidence type="ECO:0000256" key="3">
    <source>
        <dbReference type="ARBA" id="ARBA00022692"/>
    </source>
</evidence>
<comment type="function">
    <text evidence="8">Probably functions as a manganese efflux pump.</text>
</comment>
<accession>I4DCF2</accession>
<keyword evidence="3 8" id="KW-0812">Transmembrane</keyword>
<dbReference type="PANTHER" id="PTHR35529:SF1">
    <property type="entry name" value="MANGANESE EFFLUX PUMP MNTP-RELATED"/>
    <property type="match status" value="1"/>
</dbReference>
<dbReference type="KEGG" id="dai:Desaci_4641"/>